<dbReference type="EMBL" id="AQRA01000004">
    <property type="protein sequence ID" value="EZH74046.1"/>
    <property type="molecule type" value="Genomic_DNA"/>
</dbReference>
<dbReference type="Gene3D" id="3.30.2130.10">
    <property type="entry name" value="VC0802-like"/>
    <property type="match status" value="1"/>
</dbReference>
<keyword evidence="2" id="KW-1185">Reference proteome</keyword>
<dbReference type="OrthoDB" id="1438443at2"/>
<protein>
    <recommendedName>
        <fullName evidence="3">Amino acid-binding ACT domain-containing protein</fullName>
    </recommendedName>
</protein>
<comment type="caution">
    <text evidence="1">The sequence shown here is derived from an EMBL/GenBank/DDBJ whole genome shotgun (WGS) entry which is preliminary data.</text>
</comment>
<evidence type="ECO:0000313" key="1">
    <source>
        <dbReference type="EMBL" id="EZH74046.1"/>
    </source>
</evidence>
<proteinExistence type="predicted"/>
<gene>
    <name evidence="1" type="ORF">ATO12_14310</name>
</gene>
<dbReference type="STRING" id="1317122.ATO12_14310"/>
<dbReference type="RefSeq" id="WP_034241565.1">
    <property type="nucleotide sequence ID" value="NZ_AQRA01000004.1"/>
</dbReference>
<dbReference type="PANTHER" id="PTHR40099:SF1">
    <property type="entry name" value="ACETOLACTATE SYNTHASE, SMALL SUBUNIT"/>
    <property type="match status" value="1"/>
</dbReference>
<dbReference type="eggNOG" id="COG4747">
    <property type="taxonomic scope" value="Bacteria"/>
</dbReference>
<name>A0A023BVN5_9FLAO</name>
<reference evidence="1 2" key="1">
    <citation type="submission" date="2014-04" db="EMBL/GenBank/DDBJ databases">
        <title>Aquimarina sp. 22II-S11-z7 Genome Sequencing.</title>
        <authorList>
            <person name="Lai Q."/>
        </authorList>
    </citation>
    <scope>NUCLEOTIDE SEQUENCE [LARGE SCALE GENOMIC DNA]</scope>
    <source>
        <strain evidence="1 2">22II-S11-z7</strain>
    </source>
</reference>
<dbReference type="Proteomes" id="UP000023541">
    <property type="component" value="Unassembled WGS sequence"/>
</dbReference>
<dbReference type="SUPFAM" id="SSF55021">
    <property type="entry name" value="ACT-like"/>
    <property type="match status" value="2"/>
</dbReference>
<dbReference type="InterPro" id="IPR045865">
    <property type="entry name" value="ACT-like_dom_sf"/>
</dbReference>
<sequence>MKNLAIKLDNKPGALAEMGEVLGNAGVSLEGGGVFVHNNIGVANFLVEDAEKGKKALESYGVEVFAVNEVLIQKLNQEVPGQLGKICRLMEKNNINIITQYSDHDNQLILVVDDYEKGKIVSENWSRGIY</sequence>
<organism evidence="1 2">
    <name type="scientific">Aquimarina atlantica</name>
    <dbReference type="NCBI Taxonomy" id="1317122"/>
    <lineage>
        <taxon>Bacteria</taxon>
        <taxon>Pseudomonadati</taxon>
        <taxon>Bacteroidota</taxon>
        <taxon>Flavobacteriia</taxon>
        <taxon>Flavobacteriales</taxon>
        <taxon>Flavobacteriaceae</taxon>
        <taxon>Aquimarina</taxon>
    </lineage>
</organism>
<evidence type="ECO:0008006" key="3">
    <source>
        <dbReference type="Google" id="ProtNLM"/>
    </source>
</evidence>
<evidence type="ECO:0000313" key="2">
    <source>
        <dbReference type="Proteomes" id="UP000023541"/>
    </source>
</evidence>
<dbReference type="AlphaFoldDB" id="A0A023BVN5"/>
<dbReference type="PANTHER" id="PTHR40099">
    <property type="entry name" value="ACETOLACTATE SYNTHASE, SMALL SUBUNIT"/>
    <property type="match status" value="1"/>
</dbReference>
<accession>A0A023BVN5</accession>